<evidence type="ECO:0000259" key="19">
    <source>
        <dbReference type="PROSITE" id="PS50112"/>
    </source>
</evidence>
<feature type="modified residue" description="4-aspartylphosphate" evidence="14">
    <location>
        <position position="1143"/>
    </location>
</feature>
<comment type="catalytic activity">
    <reaction evidence="1">
        <text>ATP + protein L-histidine = ADP + protein N-phospho-L-histidine.</text>
        <dbReference type="EC" id="2.7.13.3"/>
    </reaction>
</comment>
<keyword evidence="10" id="KW-0067">ATP-binding</keyword>
<dbReference type="Gene3D" id="3.40.50.2300">
    <property type="match status" value="1"/>
</dbReference>
<dbReference type="Pfam" id="PF00512">
    <property type="entry name" value="HisKA"/>
    <property type="match status" value="1"/>
</dbReference>
<dbReference type="EMBL" id="DSPX01000117">
    <property type="protein sequence ID" value="HGG01217.1"/>
    <property type="molecule type" value="Genomic_DNA"/>
</dbReference>
<reference evidence="22" key="1">
    <citation type="journal article" date="2020" name="mSystems">
        <title>Genome- and Community-Level Interaction Insights into Carbon Utilization and Element Cycling Functions of Hydrothermarchaeota in Hydrothermal Sediment.</title>
        <authorList>
            <person name="Zhou Z."/>
            <person name="Liu Y."/>
            <person name="Xu W."/>
            <person name="Pan J."/>
            <person name="Luo Z.H."/>
            <person name="Li M."/>
        </authorList>
    </citation>
    <scope>NUCLEOTIDE SEQUENCE [LARGE SCALE GENOMIC DNA]</scope>
    <source>
        <strain evidence="22">SpSt-374</strain>
    </source>
</reference>
<dbReference type="SMART" id="SM00387">
    <property type="entry name" value="HATPase_c"/>
    <property type="match status" value="1"/>
</dbReference>
<evidence type="ECO:0000256" key="16">
    <source>
        <dbReference type="SAM" id="Phobius"/>
    </source>
</evidence>
<evidence type="ECO:0000256" key="12">
    <source>
        <dbReference type="ARBA" id="ARBA00023012"/>
    </source>
</evidence>
<dbReference type="PROSITE" id="PS50110">
    <property type="entry name" value="RESPONSE_REGULATORY"/>
    <property type="match status" value="1"/>
</dbReference>
<dbReference type="InterPro" id="IPR004358">
    <property type="entry name" value="Sig_transdc_His_kin-like_C"/>
</dbReference>
<evidence type="ECO:0000256" key="5">
    <source>
        <dbReference type="ARBA" id="ARBA00022553"/>
    </source>
</evidence>
<dbReference type="SUPFAM" id="SSF55874">
    <property type="entry name" value="ATPase domain of HSP90 chaperone/DNA topoisomerase II/histidine kinase"/>
    <property type="match status" value="1"/>
</dbReference>
<keyword evidence="6" id="KW-0808">Transferase</keyword>
<evidence type="ECO:0000256" key="14">
    <source>
        <dbReference type="PROSITE-ProRule" id="PRU00169"/>
    </source>
</evidence>
<dbReference type="InterPro" id="IPR033479">
    <property type="entry name" value="dCache_1"/>
</dbReference>
<dbReference type="Pfam" id="PF08447">
    <property type="entry name" value="PAS_3"/>
    <property type="match status" value="2"/>
</dbReference>
<dbReference type="InterPro" id="IPR013767">
    <property type="entry name" value="PAS_fold"/>
</dbReference>
<dbReference type="CDD" id="cd12913">
    <property type="entry name" value="PDC1_MCP_like"/>
    <property type="match status" value="1"/>
</dbReference>
<dbReference type="InterPro" id="IPR003594">
    <property type="entry name" value="HATPase_dom"/>
</dbReference>
<keyword evidence="12" id="KW-0902">Two-component regulatory system</keyword>
<evidence type="ECO:0000259" key="18">
    <source>
        <dbReference type="PROSITE" id="PS50110"/>
    </source>
</evidence>
<proteinExistence type="predicted"/>
<dbReference type="PROSITE" id="PS50109">
    <property type="entry name" value="HIS_KIN"/>
    <property type="match status" value="1"/>
</dbReference>
<dbReference type="Pfam" id="PF00672">
    <property type="entry name" value="HAMP"/>
    <property type="match status" value="1"/>
</dbReference>
<dbReference type="PRINTS" id="PR00344">
    <property type="entry name" value="BCTRLSENSOR"/>
</dbReference>
<organism evidence="22">
    <name type="scientific">Planktothricoides sp. SpSt-374</name>
    <dbReference type="NCBI Taxonomy" id="2282167"/>
    <lineage>
        <taxon>Bacteria</taxon>
        <taxon>Bacillati</taxon>
        <taxon>Cyanobacteriota</taxon>
        <taxon>Cyanophyceae</taxon>
        <taxon>Oscillatoriophycideae</taxon>
        <taxon>Oscillatoriales</taxon>
        <taxon>Oscillatoriaceae</taxon>
        <taxon>Planktothricoides</taxon>
    </lineage>
</organism>
<dbReference type="SUPFAM" id="SSF52172">
    <property type="entry name" value="CheY-like"/>
    <property type="match status" value="1"/>
</dbReference>
<keyword evidence="9" id="KW-0418">Kinase</keyword>
<dbReference type="InterPro" id="IPR001789">
    <property type="entry name" value="Sig_transdc_resp-reg_receiver"/>
</dbReference>
<feature type="domain" description="HAMP" evidence="21">
    <location>
        <begin position="378"/>
        <end position="431"/>
    </location>
</feature>
<evidence type="ECO:0000256" key="3">
    <source>
        <dbReference type="ARBA" id="ARBA00012438"/>
    </source>
</evidence>
<feature type="domain" description="PAC" evidence="20">
    <location>
        <begin position="519"/>
        <end position="571"/>
    </location>
</feature>
<dbReference type="Gene3D" id="3.30.450.20">
    <property type="entry name" value="PAS domain"/>
    <property type="match status" value="4"/>
</dbReference>
<dbReference type="GO" id="GO:0005524">
    <property type="term" value="F:ATP binding"/>
    <property type="evidence" value="ECO:0007669"/>
    <property type="project" value="UniProtKB-KW"/>
</dbReference>
<dbReference type="InterPro" id="IPR035965">
    <property type="entry name" value="PAS-like_dom_sf"/>
</dbReference>
<dbReference type="InterPro" id="IPR001610">
    <property type="entry name" value="PAC"/>
</dbReference>
<dbReference type="CDD" id="cd00082">
    <property type="entry name" value="HisKA"/>
    <property type="match status" value="1"/>
</dbReference>
<evidence type="ECO:0000259" key="20">
    <source>
        <dbReference type="PROSITE" id="PS50113"/>
    </source>
</evidence>
<dbReference type="Gene3D" id="3.30.565.10">
    <property type="entry name" value="Histidine kinase-like ATPase, C-terminal domain"/>
    <property type="match status" value="1"/>
</dbReference>
<dbReference type="Pfam" id="PF02518">
    <property type="entry name" value="HATPase_c"/>
    <property type="match status" value="1"/>
</dbReference>
<dbReference type="SMART" id="SM00304">
    <property type="entry name" value="HAMP"/>
    <property type="match status" value="1"/>
</dbReference>
<dbReference type="InterPro" id="IPR011006">
    <property type="entry name" value="CheY-like_superfamily"/>
</dbReference>
<dbReference type="SMART" id="SM00091">
    <property type="entry name" value="PAS"/>
    <property type="match status" value="3"/>
</dbReference>
<evidence type="ECO:0000256" key="11">
    <source>
        <dbReference type="ARBA" id="ARBA00022989"/>
    </source>
</evidence>
<dbReference type="PROSITE" id="PS50885">
    <property type="entry name" value="HAMP"/>
    <property type="match status" value="1"/>
</dbReference>
<dbReference type="GO" id="GO:0005886">
    <property type="term" value="C:plasma membrane"/>
    <property type="evidence" value="ECO:0007669"/>
    <property type="project" value="UniProtKB-SubCell"/>
</dbReference>
<dbReference type="GO" id="GO:0000155">
    <property type="term" value="F:phosphorelay sensor kinase activity"/>
    <property type="evidence" value="ECO:0007669"/>
    <property type="project" value="InterPro"/>
</dbReference>
<evidence type="ECO:0000259" key="21">
    <source>
        <dbReference type="PROSITE" id="PS50885"/>
    </source>
</evidence>
<feature type="domain" description="Response regulatory" evidence="18">
    <location>
        <begin position="1094"/>
        <end position="1209"/>
    </location>
</feature>
<evidence type="ECO:0000256" key="2">
    <source>
        <dbReference type="ARBA" id="ARBA00004651"/>
    </source>
</evidence>
<dbReference type="InterPro" id="IPR005467">
    <property type="entry name" value="His_kinase_dom"/>
</dbReference>
<dbReference type="InterPro" id="IPR000700">
    <property type="entry name" value="PAS-assoc_C"/>
</dbReference>
<dbReference type="GO" id="GO:0009927">
    <property type="term" value="F:histidine phosphotransfer kinase activity"/>
    <property type="evidence" value="ECO:0007669"/>
    <property type="project" value="TreeGrafter"/>
</dbReference>
<evidence type="ECO:0000313" key="22">
    <source>
        <dbReference type="EMBL" id="HGG01217.1"/>
    </source>
</evidence>
<dbReference type="InterPro" id="IPR036890">
    <property type="entry name" value="HATPase_C_sf"/>
</dbReference>
<evidence type="ECO:0000256" key="9">
    <source>
        <dbReference type="ARBA" id="ARBA00022777"/>
    </source>
</evidence>
<comment type="subcellular location">
    <subcellularLocation>
        <location evidence="2">Cell membrane</location>
        <topology evidence="2">Multi-pass membrane protein</topology>
    </subcellularLocation>
</comment>
<keyword evidence="13 16" id="KW-0472">Membrane</keyword>
<dbReference type="CDD" id="cd00130">
    <property type="entry name" value="PAS"/>
    <property type="match status" value="3"/>
</dbReference>
<keyword evidence="15" id="KW-0175">Coiled coil</keyword>
<feature type="domain" description="PAS" evidence="19">
    <location>
        <begin position="720"/>
        <end position="774"/>
    </location>
</feature>
<dbReference type="SUPFAM" id="SSF158472">
    <property type="entry name" value="HAMP domain-like"/>
    <property type="match status" value="1"/>
</dbReference>
<keyword evidence="7 16" id="KW-0812">Transmembrane</keyword>
<evidence type="ECO:0000256" key="4">
    <source>
        <dbReference type="ARBA" id="ARBA00022475"/>
    </source>
</evidence>
<dbReference type="PROSITE" id="PS50112">
    <property type="entry name" value="PAS"/>
    <property type="match status" value="2"/>
</dbReference>
<comment type="caution">
    <text evidence="22">The sequence shown here is derived from an EMBL/GenBank/DDBJ whole genome shotgun (WGS) entry which is preliminary data.</text>
</comment>
<sequence length="1333" mass="149996">MMRALFLRLKISLKLVLIVPFVVLLVVTVALTDLVSFYHTQQSVRDMARELMIEVGSRVHLYLESYLETAHEINRCNTNAVRFGNLDPGNMAAVERYLSGQIYNYDNIPDILYANETGSFRVTDFHKGQRSVWVTDSPDIRKFQHYGINSQGERTQLLAEGEYPPDWDIRQRPWYRLAKQKQQPIWSPVYTLGDGTDLTINASSPVKDPNTQEFIGAFSVNLHLSQLNKFLQQVHLGKSGIVFLVEPDGHLIASSTNELPFRQMDNCTPEMVLCQGKFQRILATASQQPVIQAASQHLPSTNWQQGETTQEWEFQANEQIYFAVVQSYQDQYGLHWGIVTALPESDFMERVETHTRTNILLTLLAVMVAAGVGTVITNLIAEPILALNRITAAIADGNLNQSLTEEFPITELARLGRSFNLMAQQLRSAVGQLRENLQKSEANLEDIINSTIASIIRLKIFANGDWEIDFLSTGCQIVFGYNREEFLADKSIWMARIVPEDLENVILPVFADVFAEKTQLIEYRFYHKNGELRWISARLTSQYDAAANCWWVNQFAVDITDRKNAEIALQASEARYRAIVEDQTELIVRYHLDGTLNFVNDAYCRYFGISRDVFLGHHYSPVVFSEDQEHVQNLVNSMSRDNPVVIIENRVVVGGKIRWTQWVNRMIFDERGEFIEVQAVGRDIDDRKLAESALQVTLNRLQNLAKAVPGNLYSLVQHPDGSLEFEYTNRGVEDILEMSLDQILQDTASAIIGLIHPEDKEGYIAAVERSMATGETFKHQWRLIMPSGKIKWVQGNSQPERRDNGDIVWHGIVVDITETKLVETALQTAKEAAEAANRAKSEFLANMSHEIRTPMNAILGFCDLLDSRIIDPQKRSYLQAIMASGKTLLALINDILDLSKIEAGQVDIKYEPVFLKLLIKEVSQIFAHNAEQKSLSLSVNIPADFPPAILFDEVRLRQILFNVVGNAIKFTDSGGVTFTVTSHQPENSSDTINLELAISDTGIGIEAAQKERIFEAFIQSDGQSTRKYGGTGLGLAITKRLTQILGGTVTVESTPGQGSTFSFSFPGVKIANAVTTSVSSVDVEVNIDQMPPATILVIDDVQFNLDLIAGYFRRTKHHVMLASSGRVGINLAIAHQPDVILLDLWMPDMDGIETAKLLQENQQTRQIPIIVITASTRPSDEAAVAELGCTFLRKPVTKAQLLEAFKKLLPMAESRPNWPLDQPQPILAAASPPPMISTGDMGKTSTPETQDLWRKLEEKLHQEEKTNWPQLCQTMKQRELQSFAAQLQAWGVEYQYQPLLDYGLTLANQLGAFDWENLPKTLEKFPEIRQKLL</sequence>
<dbReference type="PROSITE" id="PS50113">
    <property type="entry name" value="PAC"/>
    <property type="match status" value="3"/>
</dbReference>
<dbReference type="Gene3D" id="6.10.340.10">
    <property type="match status" value="1"/>
</dbReference>
<evidence type="ECO:0000256" key="6">
    <source>
        <dbReference type="ARBA" id="ARBA00022679"/>
    </source>
</evidence>
<dbReference type="CDD" id="cd06225">
    <property type="entry name" value="HAMP"/>
    <property type="match status" value="1"/>
</dbReference>
<dbReference type="InterPro" id="IPR000014">
    <property type="entry name" value="PAS"/>
</dbReference>
<dbReference type="SUPFAM" id="SSF47384">
    <property type="entry name" value="Homodimeric domain of signal transducing histidine kinase"/>
    <property type="match status" value="1"/>
</dbReference>
<dbReference type="CDD" id="cd16922">
    <property type="entry name" value="HATPase_EvgS-ArcB-TorS-like"/>
    <property type="match status" value="1"/>
</dbReference>
<dbReference type="InterPro" id="IPR003660">
    <property type="entry name" value="HAMP_dom"/>
</dbReference>
<dbReference type="InterPro" id="IPR003661">
    <property type="entry name" value="HisK_dim/P_dom"/>
</dbReference>
<dbReference type="SMART" id="SM00086">
    <property type="entry name" value="PAC"/>
    <property type="match status" value="3"/>
</dbReference>
<feature type="coiled-coil region" evidence="15">
    <location>
        <begin position="423"/>
        <end position="450"/>
    </location>
</feature>
<evidence type="ECO:0000256" key="8">
    <source>
        <dbReference type="ARBA" id="ARBA00022741"/>
    </source>
</evidence>
<dbReference type="GO" id="GO:0006355">
    <property type="term" value="P:regulation of DNA-templated transcription"/>
    <property type="evidence" value="ECO:0007669"/>
    <property type="project" value="InterPro"/>
</dbReference>
<feature type="domain" description="Histidine kinase" evidence="17">
    <location>
        <begin position="846"/>
        <end position="1069"/>
    </location>
</feature>
<dbReference type="Pfam" id="PF00072">
    <property type="entry name" value="Response_reg"/>
    <property type="match status" value="1"/>
</dbReference>
<evidence type="ECO:0000256" key="13">
    <source>
        <dbReference type="ARBA" id="ARBA00023136"/>
    </source>
</evidence>
<dbReference type="InterPro" id="IPR036097">
    <property type="entry name" value="HisK_dim/P_sf"/>
</dbReference>
<evidence type="ECO:0000256" key="7">
    <source>
        <dbReference type="ARBA" id="ARBA00022692"/>
    </source>
</evidence>
<dbReference type="PANTHER" id="PTHR43047">
    <property type="entry name" value="TWO-COMPONENT HISTIDINE PROTEIN KINASE"/>
    <property type="match status" value="1"/>
</dbReference>
<dbReference type="SMART" id="SM00388">
    <property type="entry name" value="HisKA"/>
    <property type="match status" value="1"/>
</dbReference>
<accession>A0A7C3VJZ7</accession>
<dbReference type="FunFam" id="3.30.565.10:FF:000078">
    <property type="entry name" value="Two-component sensor histidine kinase"/>
    <property type="match status" value="1"/>
</dbReference>
<feature type="domain" description="PAS" evidence="19">
    <location>
        <begin position="572"/>
        <end position="642"/>
    </location>
</feature>
<keyword evidence="8" id="KW-0547">Nucleotide-binding</keyword>
<feature type="domain" description="PAC" evidence="20">
    <location>
        <begin position="640"/>
        <end position="696"/>
    </location>
</feature>
<protein>
    <recommendedName>
        <fullName evidence="3">histidine kinase</fullName>
        <ecNumber evidence="3">2.7.13.3</ecNumber>
    </recommendedName>
</protein>
<dbReference type="NCBIfam" id="TIGR00229">
    <property type="entry name" value="sensory_box"/>
    <property type="match status" value="2"/>
</dbReference>
<dbReference type="Pfam" id="PF02743">
    <property type="entry name" value="dCache_1"/>
    <property type="match status" value="1"/>
</dbReference>
<evidence type="ECO:0000256" key="10">
    <source>
        <dbReference type="ARBA" id="ARBA00022840"/>
    </source>
</evidence>
<keyword evidence="5 14" id="KW-0597">Phosphoprotein</keyword>
<keyword evidence="4" id="KW-1003">Cell membrane</keyword>
<name>A0A7C3VJZ7_9CYAN</name>
<gene>
    <name evidence="22" type="ORF">ENR15_11355</name>
</gene>
<dbReference type="FunFam" id="1.10.287.130:FF:000038">
    <property type="entry name" value="Sensory transduction histidine kinase"/>
    <property type="match status" value="1"/>
</dbReference>
<feature type="domain" description="PAC" evidence="20">
    <location>
        <begin position="777"/>
        <end position="828"/>
    </location>
</feature>
<dbReference type="Pfam" id="PF00989">
    <property type="entry name" value="PAS"/>
    <property type="match status" value="1"/>
</dbReference>
<dbReference type="EC" id="2.7.13.3" evidence="3"/>
<evidence type="ECO:0000259" key="17">
    <source>
        <dbReference type="PROSITE" id="PS50109"/>
    </source>
</evidence>
<dbReference type="SUPFAM" id="SSF55785">
    <property type="entry name" value="PYP-like sensor domain (PAS domain)"/>
    <property type="match status" value="3"/>
</dbReference>
<feature type="transmembrane region" description="Helical" evidence="16">
    <location>
        <begin position="359"/>
        <end position="381"/>
    </location>
</feature>
<evidence type="ECO:0000256" key="1">
    <source>
        <dbReference type="ARBA" id="ARBA00000085"/>
    </source>
</evidence>
<dbReference type="PANTHER" id="PTHR43047:SF72">
    <property type="entry name" value="OSMOSENSING HISTIDINE PROTEIN KINASE SLN1"/>
    <property type="match status" value="1"/>
</dbReference>
<dbReference type="InterPro" id="IPR013655">
    <property type="entry name" value="PAS_fold_3"/>
</dbReference>
<dbReference type="SMART" id="SM00448">
    <property type="entry name" value="REC"/>
    <property type="match status" value="1"/>
</dbReference>
<evidence type="ECO:0000256" key="15">
    <source>
        <dbReference type="SAM" id="Coils"/>
    </source>
</evidence>
<keyword evidence="11 16" id="KW-1133">Transmembrane helix</keyword>
<dbReference type="Gene3D" id="1.10.287.130">
    <property type="match status" value="1"/>
</dbReference>